<organism evidence="2 3">
    <name type="scientific">Elysia crispata</name>
    <name type="common">lettuce slug</name>
    <dbReference type="NCBI Taxonomy" id="231223"/>
    <lineage>
        <taxon>Eukaryota</taxon>
        <taxon>Metazoa</taxon>
        <taxon>Spiralia</taxon>
        <taxon>Lophotrochozoa</taxon>
        <taxon>Mollusca</taxon>
        <taxon>Gastropoda</taxon>
        <taxon>Heterobranchia</taxon>
        <taxon>Euthyneura</taxon>
        <taxon>Panpulmonata</taxon>
        <taxon>Sacoglossa</taxon>
        <taxon>Placobranchoidea</taxon>
        <taxon>Plakobranchidae</taxon>
        <taxon>Elysia</taxon>
    </lineage>
</organism>
<feature type="compositionally biased region" description="Polar residues" evidence="1">
    <location>
        <begin position="40"/>
        <end position="50"/>
    </location>
</feature>
<feature type="region of interest" description="Disordered" evidence="1">
    <location>
        <begin position="36"/>
        <end position="62"/>
    </location>
</feature>
<reference evidence="2" key="1">
    <citation type="journal article" date="2023" name="G3 (Bethesda)">
        <title>A reference genome for the long-term kleptoplast-retaining sea slug Elysia crispata morphotype clarki.</title>
        <authorList>
            <person name="Eastman K.E."/>
            <person name="Pendleton A.L."/>
            <person name="Shaikh M.A."/>
            <person name="Suttiyut T."/>
            <person name="Ogas R."/>
            <person name="Tomko P."/>
            <person name="Gavelis G."/>
            <person name="Widhalm J.R."/>
            <person name="Wisecaver J.H."/>
        </authorList>
    </citation>
    <scope>NUCLEOTIDE SEQUENCE</scope>
    <source>
        <strain evidence="2">ECLA1</strain>
    </source>
</reference>
<evidence type="ECO:0000256" key="1">
    <source>
        <dbReference type="SAM" id="MobiDB-lite"/>
    </source>
</evidence>
<evidence type="ECO:0000313" key="2">
    <source>
        <dbReference type="EMBL" id="KAK3803726.1"/>
    </source>
</evidence>
<gene>
    <name evidence="2" type="ORF">RRG08_047689</name>
</gene>
<proteinExistence type="predicted"/>
<keyword evidence="3" id="KW-1185">Reference proteome</keyword>
<dbReference type="Proteomes" id="UP001283361">
    <property type="component" value="Unassembled WGS sequence"/>
</dbReference>
<protein>
    <submittedName>
        <fullName evidence="2">Uncharacterized protein</fullName>
    </submittedName>
</protein>
<comment type="caution">
    <text evidence="2">The sequence shown here is derived from an EMBL/GenBank/DDBJ whole genome shotgun (WGS) entry which is preliminary data.</text>
</comment>
<accession>A0AAE1BDV8</accession>
<evidence type="ECO:0000313" key="3">
    <source>
        <dbReference type="Proteomes" id="UP001283361"/>
    </source>
</evidence>
<dbReference type="AlphaFoldDB" id="A0AAE1BDV8"/>
<dbReference type="EMBL" id="JAWDGP010000100">
    <property type="protein sequence ID" value="KAK3803726.1"/>
    <property type="molecule type" value="Genomic_DNA"/>
</dbReference>
<name>A0AAE1BDV8_9GAST</name>
<sequence>MFTVVYSSRIGLLKYQPRLSNFDILKRKNSKFDFDRKHSSSAATNRVLSNKKTEPKLDSGGDNIPLNGIEVSCILVTSSDPGTALSPEAELIACHDNAQQKGAAAVATIMWLKITTLMFHVLTMMLTS</sequence>